<evidence type="ECO:0000313" key="3">
    <source>
        <dbReference type="Proteomes" id="UP001497444"/>
    </source>
</evidence>
<organism evidence="2 3">
    <name type="scientific">Sphagnum jensenii</name>
    <dbReference type="NCBI Taxonomy" id="128206"/>
    <lineage>
        <taxon>Eukaryota</taxon>
        <taxon>Viridiplantae</taxon>
        <taxon>Streptophyta</taxon>
        <taxon>Embryophyta</taxon>
        <taxon>Bryophyta</taxon>
        <taxon>Sphagnophytina</taxon>
        <taxon>Sphagnopsida</taxon>
        <taxon>Sphagnales</taxon>
        <taxon>Sphagnaceae</taxon>
        <taxon>Sphagnum</taxon>
    </lineage>
</organism>
<protein>
    <submittedName>
        <fullName evidence="2">Uncharacterized protein</fullName>
    </submittedName>
</protein>
<name>A0ABP0WRH4_9BRYO</name>
<dbReference type="Proteomes" id="UP001497444">
    <property type="component" value="Chromosome 2"/>
</dbReference>
<reference evidence="2 3" key="1">
    <citation type="submission" date="2024-02" db="EMBL/GenBank/DDBJ databases">
        <authorList>
            <consortium name="ELIXIR-Norway"/>
            <consortium name="Elixir Norway"/>
        </authorList>
    </citation>
    <scope>NUCLEOTIDE SEQUENCE [LARGE SCALE GENOMIC DNA]</scope>
</reference>
<dbReference type="PANTHER" id="PTHR34958">
    <property type="entry name" value="CONDITIONAL LOSS-OF-GROWTH 1"/>
    <property type="match status" value="1"/>
</dbReference>
<feature type="region of interest" description="Disordered" evidence="1">
    <location>
        <begin position="34"/>
        <end position="57"/>
    </location>
</feature>
<dbReference type="EMBL" id="OZ020097">
    <property type="protein sequence ID" value="CAK9268060.1"/>
    <property type="molecule type" value="Genomic_DNA"/>
</dbReference>
<gene>
    <name evidence="2" type="ORF">CSSPJE1EN1_LOCUS13538</name>
</gene>
<sequence>MLASSEQVGVRVRAFDLMLNLGVHAHLLEPMQSEEQQACGEEAASSVQSTPLNGSSLSSPLEIETYGSGVHKENGSLKTSLEKPERGTPVAVGQFEAWLLDILCEMLLFLVQSEEMEEGVWASALSCLLYMVCDCGRIQRQRLYGLDIRVHVLNLRCHSAATHCSSSFT</sequence>
<accession>A0ABP0WRH4</accession>
<evidence type="ECO:0000256" key="1">
    <source>
        <dbReference type="SAM" id="MobiDB-lite"/>
    </source>
</evidence>
<dbReference type="PANTHER" id="PTHR34958:SF1">
    <property type="entry name" value="ARMADILLO-LIKE HELICAL DOMAIN-CONTAINING PROTEIN"/>
    <property type="match status" value="1"/>
</dbReference>
<keyword evidence="3" id="KW-1185">Reference proteome</keyword>
<proteinExistence type="predicted"/>
<feature type="compositionally biased region" description="Polar residues" evidence="1">
    <location>
        <begin position="45"/>
        <end position="57"/>
    </location>
</feature>
<evidence type="ECO:0000313" key="2">
    <source>
        <dbReference type="EMBL" id="CAK9268060.1"/>
    </source>
</evidence>